<dbReference type="GO" id="GO:0004722">
    <property type="term" value="F:protein serine/threonine phosphatase activity"/>
    <property type="evidence" value="ECO:0007669"/>
    <property type="project" value="UniProtKB-EC"/>
</dbReference>
<reference evidence="6 7" key="1">
    <citation type="journal article" date="2007" name="Nature">
        <title>Evolution of genes and genomes on the Drosophila phylogeny.</title>
        <authorList>
            <consortium name="Drosophila 12 Genomes Consortium"/>
            <person name="Clark A.G."/>
            <person name="Eisen M.B."/>
            <person name="Smith D.R."/>
            <person name="Bergman C.M."/>
            <person name="Oliver B."/>
            <person name="Markow T.A."/>
            <person name="Kaufman T.C."/>
            <person name="Kellis M."/>
            <person name="Gelbart W."/>
            <person name="Iyer V.N."/>
            <person name="Pollard D.A."/>
            <person name="Sackton T.B."/>
            <person name="Larracuente A.M."/>
            <person name="Singh N.D."/>
            <person name="Abad J.P."/>
            <person name="Abt D.N."/>
            <person name="Adryan B."/>
            <person name="Aguade M."/>
            <person name="Akashi H."/>
            <person name="Anderson W.W."/>
            <person name="Aquadro C.F."/>
            <person name="Ardell D.H."/>
            <person name="Arguello R."/>
            <person name="Artieri C.G."/>
            <person name="Barbash D.A."/>
            <person name="Barker D."/>
            <person name="Barsanti P."/>
            <person name="Batterham P."/>
            <person name="Batzoglou S."/>
            <person name="Begun D."/>
            <person name="Bhutkar A."/>
            <person name="Blanco E."/>
            <person name="Bosak S.A."/>
            <person name="Bradley R.K."/>
            <person name="Brand A.D."/>
            <person name="Brent M.R."/>
            <person name="Brooks A.N."/>
            <person name="Brown R.H."/>
            <person name="Butlin R.K."/>
            <person name="Caggese C."/>
            <person name="Calvi B.R."/>
            <person name="Bernardo de Carvalho A."/>
            <person name="Caspi A."/>
            <person name="Castrezana S."/>
            <person name="Celniker S.E."/>
            <person name="Chang J.L."/>
            <person name="Chapple C."/>
            <person name="Chatterji S."/>
            <person name="Chinwalla A."/>
            <person name="Civetta A."/>
            <person name="Clifton S.W."/>
            <person name="Comeron J.M."/>
            <person name="Costello J.C."/>
            <person name="Coyne J.A."/>
            <person name="Daub J."/>
            <person name="David R.G."/>
            <person name="Delcher A.L."/>
            <person name="Delehaunty K."/>
            <person name="Do C.B."/>
            <person name="Ebling H."/>
            <person name="Edwards K."/>
            <person name="Eickbush T."/>
            <person name="Evans J.D."/>
            <person name="Filipski A."/>
            <person name="Findeiss S."/>
            <person name="Freyhult E."/>
            <person name="Fulton L."/>
            <person name="Fulton R."/>
            <person name="Garcia A.C."/>
            <person name="Gardiner A."/>
            <person name="Garfield D.A."/>
            <person name="Garvin B.E."/>
            <person name="Gibson G."/>
            <person name="Gilbert D."/>
            <person name="Gnerre S."/>
            <person name="Godfrey J."/>
            <person name="Good R."/>
            <person name="Gotea V."/>
            <person name="Gravely B."/>
            <person name="Greenberg A.J."/>
            <person name="Griffiths-Jones S."/>
            <person name="Gross S."/>
            <person name="Guigo R."/>
            <person name="Gustafson E.A."/>
            <person name="Haerty W."/>
            <person name="Hahn M.W."/>
            <person name="Halligan D.L."/>
            <person name="Halpern A.L."/>
            <person name="Halter G.M."/>
            <person name="Han M.V."/>
            <person name="Heger A."/>
            <person name="Hillier L."/>
            <person name="Hinrichs A.S."/>
            <person name="Holmes I."/>
            <person name="Hoskins R.A."/>
            <person name="Hubisz M.J."/>
            <person name="Hultmark D."/>
            <person name="Huntley M.A."/>
            <person name="Jaffe D.B."/>
            <person name="Jagadeeshan S."/>
            <person name="Jeck W.R."/>
            <person name="Johnson J."/>
            <person name="Jones C.D."/>
            <person name="Jordan W.C."/>
            <person name="Karpen G.H."/>
            <person name="Kataoka E."/>
            <person name="Keightley P.D."/>
            <person name="Kheradpour P."/>
            <person name="Kirkness E.F."/>
            <person name="Koerich L.B."/>
            <person name="Kristiansen K."/>
            <person name="Kudrna D."/>
            <person name="Kulathinal R.J."/>
            <person name="Kumar S."/>
            <person name="Kwok R."/>
            <person name="Lander E."/>
            <person name="Langley C.H."/>
            <person name="Lapoint R."/>
            <person name="Lazzaro B.P."/>
            <person name="Lee S.J."/>
            <person name="Levesque L."/>
            <person name="Li R."/>
            <person name="Lin C.F."/>
            <person name="Lin M.F."/>
            <person name="Lindblad-Toh K."/>
            <person name="Llopart A."/>
            <person name="Long M."/>
            <person name="Low L."/>
            <person name="Lozovsky E."/>
            <person name="Lu J."/>
            <person name="Luo M."/>
            <person name="Machado C.A."/>
            <person name="Makalowski W."/>
            <person name="Marzo M."/>
            <person name="Matsuda M."/>
            <person name="Matzkin L."/>
            <person name="McAllister B."/>
            <person name="McBride C.S."/>
            <person name="McKernan B."/>
            <person name="McKernan K."/>
            <person name="Mendez-Lago M."/>
            <person name="Minx P."/>
            <person name="Mollenhauer M.U."/>
            <person name="Montooth K."/>
            <person name="Mount S.M."/>
            <person name="Mu X."/>
            <person name="Myers E."/>
            <person name="Negre B."/>
            <person name="Newfeld S."/>
            <person name="Nielsen R."/>
            <person name="Noor M.A."/>
            <person name="O'Grady P."/>
            <person name="Pachter L."/>
            <person name="Papaceit M."/>
            <person name="Parisi M.J."/>
            <person name="Parisi M."/>
            <person name="Parts L."/>
            <person name="Pedersen J.S."/>
            <person name="Pesole G."/>
            <person name="Phillippy A.M."/>
            <person name="Ponting C.P."/>
            <person name="Pop M."/>
            <person name="Porcelli D."/>
            <person name="Powell J.R."/>
            <person name="Prohaska S."/>
            <person name="Pruitt K."/>
            <person name="Puig M."/>
            <person name="Quesneville H."/>
            <person name="Ram K.R."/>
            <person name="Rand D."/>
            <person name="Rasmussen M.D."/>
            <person name="Reed L.K."/>
            <person name="Reenan R."/>
            <person name="Reily A."/>
            <person name="Remington K.A."/>
            <person name="Rieger T.T."/>
            <person name="Ritchie M.G."/>
            <person name="Robin C."/>
            <person name="Rogers Y.H."/>
            <person name="Rohde C."/>
            <person name="Rozas J."/>
            <person name="Rubenfield M.J."/>
            <person name="Ruiz A."/>
            <person name="Russo S."/>
            <person name="Salzberg S.L."/>
            <person name="Sanchez-Gracia A."/>
            <person name="Saranga D.J."/>
            <person name="Sato H."/>
            <person name="Schaeffer S.W."/>
            <person name="Schatz M.C."/>
            <person name="Schlenke T."/>
            <person name="Schwartz R."/>
            <person name="Segarra C."/>
            <person name="Singh R.S."/>
            <person name="Sirot L."/>
            <person name="Sirota M."/>
            <person name="Sisneros N.B."/>
            <person name="Smith C.D."/>
            <person name="Smith T.F."/>
            <person name="Spieth J."/>
            <person name="Stage D.E."/>
            <person name="Stark A."/>
            <person name="Stephan W."/>
            <person name="Strausberg R.L."/>
            <person name="Strempel S."/>
            <person name="Sturgill D."/>
            <person name="Sutton G."/>
            <person name="Sutton G.G."/>
            <person name="Tao W."/>
            <person name="Teichmann S."/>
            <person name="Tobari Y.N."/>
            <person name="Tomimura Y."/>
            <person name="Tsolas J.M."/>
            <person name="Valente V.L."/>
            <person name="Venter E."/>
            <person name="Venter J.C."/>
            <person name="Vicario S."/>
            <person name="Vieira F.G."/>
            <person name="Vilella A.J."/>
            <person name="Villasante A."/>
            <person name="Walenz B."/>
            <person name="Wang J."/>
            <person name="Wasserman M."/>
            <person name="Watts T."/>
            <person name="Wilson D."/>
            <person name="Wilson R.K."/>
            <person name="Wing R.A."/>
            <person name="Wolfner M.F."/>
            <person name="Wong A."/>
            <person name="Wong G.K."/>
            <person name="Wu C.I."/>
            <person name="Wu G."/>
            <person name="Yamamoto D."/>
            <person name="Yang H.P."/>
            <person name="Yang S.P."/>
            <person name="Yorke J.A."/>
            <person name="Yoshida K."/>
            <person name="Zdobnov E."/>
            <person name="Zhang P."/>
            <person name="Zhang Y."/>
            <person name="Zimin A.V."/>
            <person name="Baldwin J."/>
            <person name="Abdouelleil A."/>
            <person name="Abdulkadir J."/>
            <person name="Abebe A."/>
            <person name="Abera B."/>
            <person name="Abreu J."/>
            <person name="Acer S.C."/>
            <person name="Aftuck L."/>
            <person name="Alexander A."/>
            <person name="An P."/>
            <person name="Anderson E."/>
            <person name="Anderson S."/>
            <person name="Arachi H."/>
            <person name="Azer M."/>
            <person name="Bachantsang P."/>
            <person name="Barry A."/>
            <person name="Bayul T."/>
            <person name="Berlin A."/>
            <person name="Bessette D."/>
            <person name="Bloom T."/>
            <person name="Blye J."/>
            <person name="Boguslavskiy L."/>
            <person name="Bonnet C."/>
            <person name="Boukhgalter B."/>
            <person name="Bourzgui I."/>
            <person name="Brown A."/>
            <person name="Cahill P."/>
            <person name="Channer S."/>
            <person name="Cheshatsang Y."/>
            <person name="Chuda L."/>
            <person name="Citroen M."/>
            <person name="Collymore A."/>
            <person name="Cooke P."/>
            <person name="Costello M."/>
            <person name="D'Aco K."/>
            <person name="Daza R."/>
            <person name="De Haan G."/>
            <person name="DeGray S."/>
            <person name="DeMaso C."/>
            <person name="Dhargay N."/>
            <person name="Dooley K."/>
            <person name="Dooley E."/>
            <person name="Doricent M."/>
            <person name="Dorje P."/>
            <person name="Dorjee K."/>
            <person name="Dupes A."/>
            <person name="Elong R."/>
            <person name="Falk J."/>
            <person name="Farina A."/>
            <person name="Faro S."/>
            <person name="Ferguson D."/>
            <person name="Fisher S."/>
            <person name="Foley C.D."/>
            <person name="Franke A."/>
            <person name="Friedrich D."/>
            <person name="Gadbois L."/>
            <person name="Gearin G."/>
            <person name="Gearin C.R."/>
            <person name="Giannoukos G."/>
            <person name="Goode T."/>
            <person name="Graham J."/>
            <person name="Grandbois E."/>
            <person name="Grewal S."/>
            <person name="Gyaltsen K."/>
            <person name="Hafez N."/>
            <person name="Hagos B."/>
            <person name="Hall J."/>
            <person name="Henson C."/>
            <person name="Hollinger A."/>
            <person name="Honan T."/>
            <person name="Huard M.D."/>
            <person name="Hughes L."/>
            <person name="Hurhula B."/>
            <person name="Husby M.E."/>
            <person name="Kamat A."/>
            <person name="Kanga B."/>
            <person name="Kashin S."/>
            <person name="Khazanovich D."/>
            <person name="Kisner P."/>
            <person name="Lance K."/>
            <person name="Lara M."/>
            <person name="Lee W."/>
            <person name="Lennon N."/>
            <person name="Letendre F."/>
            <person name="LeVine R."/>
            <person name="Lipovsky A."/>
            <person name="Liu X."/>
            <person name="Liu J."/>
            <person name="Liu S."/>
            <person name="Lokyitsang T."/>
            <person name="Lokyitsang Y."/>
            <person name="Lubonja R."/>
            <person name="Lui A."/>
            <person name="MacDonald P."/>
            <person name="Magnisalis V."/>
            <person name="Maru K."/>
            <person name="Matthews C."/>
            <person name="McCusker W."/>
            <person name="McDonough S."/>
            <person name="Mehta T."/>
            <person name="Meldrim J."/>
            <person name="Meneus L."/>
            <person name="Mihai O."/>
            <person name="Mihalev A."/>
            <person name="Mihova T."/>
            <person name="Mittelman R."/>
            <person name="Mlenga V."/>
            <person name="Montmayeur A."/>
            <person name="Mulrain L."/>
            <person name="Navidi A."/>
            <person name="Naylor J."/>
            <person name="Negash T."/>
            <person name="Nguyen T."/>
            <person name="Nguyen N."/>
            <person name="Nicol R."/>
            <person name="Norbu C."/>
            <person name="Norbu N."/>
            <person name="Novod N."/>
            <person name="O'Neill B."/>
            <person name="Osman S."/>
            <person name="Markiewicz E."/>
            <person name="Oyono O.L."/>
            <person name="Patti C."/>
            <person name="Phunkhang P."/>
            <person name="Pierre F."/>
            <person name="Priest M."/>
            <person name="Raghuraman S."/>
            <person name="Rege F."/>
            <person name="Reyes R."/>
            <person name="Rise C."/>
            <person name="Rogov P."/>
            <person name="Ross K."/>
            <person name="Ryan E."/>
            <person name="Settipalli S."/>
            <person name="Shea T."/>
            <person name="Sherpa N."/>
            <person name="Shi L."/>
            <person name="Shih D."/>
            <person name="Sparrow T."/>
            <person name="Spaulding J."/>
            <person name="Stalker J."/>
            <person name="Stange-Thomann N."/>
            <person name="Stavropoulos S."/>
            <person name="Stone C."/>
            <person name="Strader C."/>
            <person name="Tesfaye S."/>
            <person name="Thomson T."/>
            <person name="Thoulutsang Y."/>
            <person name="Thoulutsang D."/>
            <person name="Topham K."/>
            <person name="Topping I."/>
            <person name="Tsamla T."/>
            <person name="Vassiliev H."/>
            <person name="Vo A."/>
            <person name="Wangchuk T."/>
            <person name="Wangdi T."/>
            <person name="Weiand M."/>
            <person name="Wilkinson J."/>
            <person name="Wilson A."/>
            <person name="Yadav S."/>
            <person name="Young G."/>
            <person name="Yu Q."/>
            <person name="Zembek L."/>
            <person name="Zhong D."/>
            <person name="Zimmer A."/>
            <person name="Zwirko Z."/>
            <person name="Jaffe D.B."/>
            <person name="Alvarez P."/>
            <person name="Brockman W."/>
            <person name="Butler J."/>
            <person name="Chin C."/>
            <person name="Gnerre S."/>
            <person name="Grabherr M."/>
            <person name="Kleber M."/>
            <person name="Mauceli E."/>
            <person name="MacCallum I."/>
        </authorList>
    </citation>
    <scope>NUCLEOTIDE SEQUENCE [LARGE SCALE GENOMIC DNA]</scope>
    <source>
        <strain evidence="7">white501</strain>
    </source>
</reference>
<keyword evidence="2" id="KW-0479">Metal-binding</keyword>
<evidence type="ECO:0000256" key="1">
    <source>
        <dbReference type="ARBA" id="ARBA00013081"/>
    </source>
</evidence>
<evidence type="ECO:0000256" key="3">
    <source>
        <dbReference type="ARBA" id="ARBA00022801"/>
    </source>
</evidence>
<dbReference type="OMA" id="AKDDDQM"/>
<dbReference type="OrthoDB" id="7810113at2759"/>
<keyword evidence="3" id="KW-0378">Hydrolase</keyword>
<organism evidence="6 7">
    <name type="scientific">Drosophila simulans</name>
    <name type="common">Fruit fly</name>
    <dbReference type="NCBI Taxonomy" id="7240"/>
    <lineage>
        <taxon>Eukaryota</taxon>
        <taxon>Metazoa</taxon>
        <taxon>Ecdysozoa</taxon>
        <taxon>Arthropoda</taxon>
        <taxon>Hexapoda</taxon>
        <taxon>Insecta</taxon>
        <taxon>Pterygota</taxon>
        <taxon>Neoptera</taxon>
        <taxon>Endopterygota</taxon>
        <taxon>Diptera</taxon>
        <taxon>Brachycera</taxon>
        <taxon>Muscomorpha</taxon>
        <taxon>Ephydroidea</taxon>
        <taxon>Drosophilidae</taxon>
        <taxon>Drosophila</taxon>
        <taxon>Sophophora</taxon>
    </lineage>
</organism>
<dbReference type="GO" id="GO:0005737">
    <property type="term" value="C:cytoplasm"/>
    <property type="evidence" value="ECO:0007669"/>
    <property type="project" value="EnsemblMetazoa"/>
</dbReference>
<evidence type="ECO:0000256" key="5">
    <source>
        <dbReference type="ARBA" id="ARBA00023211"/>
    </source>
</evidence>
<name>B4QBT4_DROSI</name>
<dbReference type="InterPro" id="IPR029052">
    <property type="entry name" value="Metallo-depent_PP-like"/>
</dbReference>
<evidence type="ECO:0000313" key="6">
    <source>
        <dbReference type="EMBL" id="EDX07594.1"/>
    </source>
</evidence>
<keyword evidence="5" id="KW-0464">Manganese</keyword>
<dbReference type="PANTHER" id="PTHR11668:SF300">
    <property type="entry name" value="SERINE_THREONINE-PROTEIN PHOSPHATASE"/>
    <property type="match status" value="1"/>
</dbReference>
<accession>B4QBT4</accession>
<dbReference type="EC" id="3.1.3.16" evidence="1"/>
<dbReference type="Gene3D" id="3.60.21.10">
    <property type="match status" value="1"/>
</dbReference>
<dbReference type="InterPro" id="IPR050341">
    <property type="entry name" value="PP1_catalytic_subunit"/>
</dbReference>
<evidence type="ECO:0000256" key="4">
    <source>
        <dbReference type="ARBA" id="ARBA00022912"/>
    </source>
</evidence>
<protein>
    <recommendedName>
        <fullName evidence="1">protein-serine/threonine phosphatase</fullName>
        <ecNumber evidence="1">3.1.3.16</ecNumber>
    </recommendedName>
</protein>
<dbReference type="GO" id="GO:0005634">
    <property type="term" value="C:nucleus"/>
    <property type="evidence" value="ECO:0007669"/>
    <property type="project" value="EnsemblMetazoa"/>
</dbReference>
<dbReference type="SUPFAM" id="SSF56300">
    <property type="entry name" value="Metallo-dependent phosphatases"/>
    <property type="match status" value="1"/>
</dbReference>
<dbReference type="GO" id="GO:0046872">
    <property type="term" value="F:metal ion binding"/>
    <property type="evidence" value="ECO:0007669"/>
    <property type="project" value="UniProtKB-KW"/>
</dbReference>
<dbReference type="SMR" id="B4QBT4"/>
<evidence type="ECO:0000313" key="7">
    <source>
        <dbReference type="Proteomes" id="UP000000304"/>
    </source>
</evidence>
<dbReference type="EMBL" id="CM000362">
    <property type="protein sequence ID" value="EDX07594.1"/>
    <property type="molecule type" value="Genomic_DNA"/>
</dbReference>
<dbReference type="Bgee" id="FBgn0196723">
    <property type="expression patterns" value="Expressed in male reproductive system and 2 other cell types or tissues"/>
</dbReference>
<dbReference type="PANTHER" id="PTHR11668">
    <property type="entry name" value="SERINE/THREONINE PROTEIN PHOSPHATASE"/>
    <property type="match status" value="1"/>
</dbReference>
<keyword evidence="4" id="KW-0904">Protein phosphatase</keyword>
<sequence>MVRAHEVVEDGYEFFAHRQLVTLFSAPNYCGIMNNAGGVMSVSSDLVCSFVIIQPCHKYKMTAKDDDQMPSDEEE</sequence>
<gene>
    <name evidence="6" type="primary">Dsim\GD25428</name>
    <name evidence="6" type="ORF">Dsim_GD25428</name>
</gene>
<evidence type="ECO:0000256" key="2">
    <source>
        <dbReference type="ARBA" id="ARBA00022723"/>
    </source>
</evidence>
<dbReference type="PhylomeDB" id="B4QBT4"/>
<dbReference type="Proteomes" id="UP000000304">
    <property type="component" value="Chromosome 2R"/>
</dbReference>
<dbReference type="AlphaFoldDB" id="B4QBT4"/>
<dbReference type="STRING" id="7240.B4QBT4"/>
<keyword evidence="7" id="KW-1185">Reference proteome</keyword>
<proteinExistence type="predicted"/>
<dbReference type="HOGENOM" id="CLU_2673750_0_0_1"/>